<organism evidence="8 9">
    <name type="scientific">Jaapia argillacea MUCL 33604</name>
    <dbReference type="NCBI Taxonomy" id="933084"/>
    <lineage>
        <taxon>Eukaryota</taxon>
        <taxon>Fungi</taxon>
        <taxon>Dikarya</taxon>
        <taxon>Basidiomycota</taxon>
        <taxon>Agaricomycotina</taxon>
        <taxon>Agaricomycetes</taxon>
        <taxon>Agaricomycetidae</taxon>
        <taxon>Jaapiales</taxon>
        <taxon>Jaapiaceae</taxon>
        <taxon>Jaapia</taxon>
    </lineage>
</organism>
<dbReference type="Pfam" id="PF00225">
    <property type="entry name" value="Kinesin"/>
    <property type="match status" value="2"/>
</dbReference>
<keyword evidence="4 5" id="KW-0505">Motor protein</keyword>
<dbReference type="GO" id="GO:0005874">
    <property type="term" value="C:microtubule"/>
    <property type="evidence" value="ECO:0007669"/>
    <property type="project" value="UniProtKB-KW"/>
</dbReference>
<dbReference type="FunCoup" id="A0A067PIZ8">
    <property type="interactions" value="158"/>
</dbReference>
<dbReference type="GO" id="GO:0005524">
    <property type="term" value="F:ATP binding"/>
    <property type="evidence" value="ECO:0007669"/>
    <property type="project" value="UniProtKB-UniRule"/>
</dbReference>
<evidence type="ECO:0000313" key="9">
    <source>
        <dbReference type="Proteomes" id="UP000027265"/>
    </source>
</evidence>
<evidence type="ECO:0000313" key="8">
    <source>
        <dbReference type="EMBL" id="KDQ54883.1"/>
    </source>
</evidence>
<evidence type="ECO:0000256" key="3">
    <source>
        <dbReference type="ARBA" id="ARBA00022840"/>
    </source>
</evidence>
<dbReference type="EMBL" id="KL197727">
    <property type="protein sequence ID" value="KDQ54883.1"/>
    <property type="molecule type" value="Genomic_DNA"/>
</dbReference>
<feature type="binding site" evidence="5">
    <location>
        <begin position="186"/>
        <end position="193"/>
    </location>
    <ligand>
        <name>ATP</name>
        <dbReference type="ChEBI" id="CHEBI:30616"/>
    </ligand>
</feature>
<keyword evidence="3 5" id="KW-0067">ATP-binding</keyword>
<dbReference type="GO" id="GO:0005871">
    <property type="term" value="C:kinesin complex"/>
    <property type="evidence" value="ECO:0007669"/>
    <property type="project" value="TreeGrafter"/>
</dbReference>
<dbReference type="GO" id="GO:0008017">
    <property type="term" value="F:microtubule binding"/>
    <property type="evidence" value="ECO:0007669"/>
    <property type="project" value="InterPro"/>
</dbReference>
<comment type="similarity">
    <text evidence="5">Belongs to the TRAFAC class myosin-kinesin ATPase superfamily. Kinesin family.</text>
</comment>
<dbReference type="Gene3D" id="3.40.850.10">
    <property type="entry name" value="Kinesin motor domain"/>
    <property type="match status" value="1"/>
</dbReference>
<feature type="compositionally biased region" description="Polar residues" evidence="6">
    <location>
        <begin position="1"/>
        <end position="21"/>
    </location>
</feature>
<evidence type="ECO:0000259" key="7">
    <source>
        <dbReference type="PROSITE" id="PS50067"/>
    </source>
</evidence>
<feature type="region of interest" description="Disordered" evidence="6">
    <location>
        <begin position="476"/>
        <end position="518"/>
    </location>
</feature>
<dbReference type="SMART" id="SM00129">
    <property type="entry name" value="KISc"/>
    <property type="match status" value="1"/>
</dbReference>
<feature type="compositionally biased region" description="Acidic residues" evidence="6">
    <location>
        <begin position="834"/>
        <end position="887"/>
    </location>
</feature>
<accession>A0A067PIZ8</accession>
<dbReference type="HOGENOM" id="CLU_001485_9_0_1"/>
<dbReference type="Proteomes" id="UP000027265">
    <property type="component" value="Unassembled WGS sequence"/>
</dbReference>
<dbReference type="PANTHER" id="PTHR24115:SF1008">
    <property type="entry name" value="KINESIN-LIKE PROTEIN SUBITO"/>
    <property type="match status" value="1"/>
</dbReference>
<dbReference type="SUPFAM" id="SSF52540">
    <property type="entry name" value="P-loop containing nucleoside triphosphate hydrolases"/>
    <property type="match status" value="1"/>
</dbReference>
<feature type="region of interest" description="Disordered" evidence="6">
    <location>
        <begin position="119"/>
        <end position="140"/>
    </location>
</feature>
<keyword evidence="1" id="KW-0493">Microtubule</keyword>
<feature type="compositionally biased region" description="Low complexity" evidence="6">
    <location>
        <begin position="45"/>
        <end position="58"/>
    </location>
</feature>
<dbReference type="InterPro" id="IPR036961">
    <property type="entry name" value="Kinesin_motor_dom_sf"/>
</dbReference>
<evidence type="ECO:0000256" key="5">
    <source>
        <dbReference type="PROSITE-ProRule" id="PRU00283"/>
    </source>
</evidence>
<dbReference type="PROSITE" id="PS50067">
    <property type="entry name" value="KINESIN_MOTOR_2"/>
    <property type="match status" value="1"/>
</dbReference>
<dbReference type="PANTHER" id="PTHR24115">
    <property type="entry name" value="KINESIN-RELATED"/>
    <property type="match status" value="1"/>
</dbReference>
<evidence type="ECO:0000256" key="4">
    <source>
        <dbReference type="ARBA" id="ARBA00023175"/>
    </source>
</evidence>
<feature type="region of interest" description="Disordered" evidence="6">
    <location>
        <begin position="1"/>
        <end position="90"/>
    </location>
</feature>
<dbReference type="GO" id="GO:0016887">
    <property type="term" value="F:ATP hydrolysis activity"/>
    <property type="evidence" value="ECO:0007669"/>
    <property type="project" value="TreeGrafter"/>
</dbReference>
<feature type="compositionally biased region" description="Low complexity" evidence="6">
    <location>
        <begin position="26"/>
        <end position="38"/>
    </location>
</feature>
<dbReference type="InterPro" id="IPR027640">
    <property type="entry name" value="Kinesin-like_fam"/>
</dbReference>
<dbReference type="InterPro" id="IPR027417">
    <property type="entry name" value="P-loop_NTPase"/>
</dbReference>
<dbReference type="InterPro" id="IPR001752">
    <property type="entry name" value="Kinesin_motor_dom"/>
</dbReference>
<dbReference type="GO" id="GO:0003777">
    <property type="term" value="F:microtubule motor activity"/>
    <property type="evidence" value="ECO:0007669"/>
    <property type="project" value="InterPro"/>
</dbReference>
<protein>
    <recommendedName>
        <fullName evidence="7">Kinesin motor domain-containing protein</fullName>
    </recommendedName>
</protein>
<feature type="compositionally biased region" description="Low complexity" evidence="6">
    <location>
        <begin position="338"/>
        <end position="349"/>
    </location>
</feature>
<proteinExistence type="inferred from homology"/>
<dbReference type="GO" id="GO:0007018">
    <property type="term" value="P:microtubule-based movement"/>
    <property type="evidence" value="ECO:0007669"/>
    <property type="project" value="InterPro"/>
</dbReference>
<feature type="domain" description="Kinesin motor" evidence="7">
    <location>
        <begin position="90"/>
        <end position="582"/>
    </location>
</feature>
<keyword evidence="2 5" id="KW-0547">Nucleotide-binding</keyword>
<feature type="region of interest" description="Disordered" evidence="6">
    <location>
        <begin position="336"/>
        <end position="356"/>
    </location>
</feature>
<dbReference type="PRINTS" id="PR00380">
    <property type="entry name" value="KINESINHEAVY"/>
</dbReference>
<dbReference type="GO" id="GO:0005634">
    <property type="term" value="C:nucleus"/>
    <property type="evidence" value="ECO:0007669"/>
    <property type="project" value="TreeGrafter"/>
</dbReference>
<keyword evidence="9" id="KW-1185">Reference proteome</keyword>
<dbReference type="STRING" id="933084.A0A067PIZ8"/>
<evidence type="ECO:0000256" key="2">
    <source>
        <dbReference type="ARBA" id="ARBA00022741"/>
    </source>
</evidence>
<dbReference type="OrthoDB" id="123929at2759"/>
<feature type="compositionally biased region" description="Acidic residues" evidence="6">
    <location>
        <begin position="761"/>
        <end position="772"/>
    </location>
</feature>
<dbReference type="InParanoid" id="A0A067PIZ8"/>
<sequence length="1076" mass="117192">MATRNKPTTSALPTRASSRTKTPAVPTTRSTRAAAKSAAPPPVAPIAAPTKKAAATKKAPADRKPLHNRNASPDVVAAQPTHAVDADREPIKAYLRIRPYTGTDPQPDIPPYLLPLSQSQVRMTDPSSSSHPSQQRSSTTLPSSIYTFSHIFPPTTPQSSFFTHTTLPLINDLLLEGRNGLIFAYGVTNSGKTFTVQGGKGEGQAGILPRALDVIFNSIEGLHADNRYRPVRLQGVEPIPPTPNSSSPIPTTIPTLASVLDPSLSTDQDADLEQDIDPTILSLDRNYEYSVWLSYVEVYNEKVYDLLASYSATPTGGSAKGHANQPLLVTRKALTLKSSPPGDSPDSPGGPSPGKYISTALQIRVNSAHEAKSLLTQGQLHRRVFGTVANRESSRSHAIVQLKVLRCHKGERDDPTSIQTTRLTLVDLAGSERTKHTQTTGDRLKEAGNINKSLMVLGQCMEVMKSNQMRLAQSLRGDQNQNQHEVGVGEGGVGRVGGKGGESRIARPVWGGGAGAGGRMDTREVKKGLAVVPFRHSKLTEILMDYFVGEGRAVMIVNVNPYDTGYDENSHVMKFAAIAREVCTNALPAPVHRLPPPAGDGKKGKGKKEVVVEEVVKVKEQRRKVTISMGGGGRKSETMLEVVEEDEEPGDGDEGDDYDGMDNPLVDALFEEIDALRMQLFESEMRCALIEAETREEVTKEMEDRMRDMERMFARRLMNEVEQSEIKTDAKIDLLHKSGLFGKSTGKAKGLMPPPPPPIVIEEEEEESEIEVDMSLRDDRDTDDEIESESDGRRPSSPLAGKSKGKKKQSIAPIPIVEDVPDDGEVSMMLPPEFDGDEEPDAEDDETQDGDELIDDEAEESDGEEEEEEESEEVEDEDETETDDDWQPEPVVKGTAKTSKPAGGSKATSTFRRRVVSDEDEDEDEDASLHSSPPLPKKPTGSKGKAGTAKTQTRPALPLWDSSDDEISVVPKGKGKESQRASSHKKVSSIEDQFDELSLDDSVMIIPDKKARQNAVVRGAPEVEYVPQVGEGDTGKKKKRVLGAKTAFSVDQIERLTMAAEKEVDKPVRRTTRGMK</sequence>
<reference evidence="9" key="1">
    <citation type="journal article" date="2014" name="Proc. Natl. Acad. Sci. U.S.A.">
        <title>Extensive sampling of basidiomycete genomes demonstrates inadequacy of the white-rot/brown-rot paradigm for wood decay fungi.</title>
        <authorList>
            <person name="Riley R."/>
            <person name="Salamov A.A."/>
            <person name="Brown D.W."/>
            <person name="Nagy L.G."/>
            <person name="Floudas D."/>
            <person name="Held B.W."/>
            <person name="Levasseur A."/>
            <person name="Lombard V."/>
            <person name="Morin E."/>
            <person name="Otillar R."/>
            <person name="Lindquist E.A."/>
            <person name="Sun H."/>
            <person name="LaButti K.M."/>
            <person name="Schmutz J."/>
            <person name="Jabbour D."/>
            <person name="Luo H."/>
            <person name="Baker S.E."/>
            <person name="Pisabarro A.G."/>
            <person name="Walton J.D."/>
            <person name="Blanchette R.A."/>
            <person name="Henrissat B."/>
            <person name="Martin F."/>
            <person name="Cullen D."/>
            <person name="Hibbett D.S."/>
            <person name="Grigoriev I.V."/>
        </authorList>
    </citation>
    <scope>NUCLEOTIDE SEQUENCE [LARGE SCALE GENOMIC DNA]</scope>
    <source>
        <strain evidence="9">MUCL 33604</strain>
    </source>
</reference>
<gene>
    <name evidence="8" type="ORF">JAAARDRAFT_37996</name>
</gene>
<dbReference type="AlphaFoldDB" id="A0A067PIZ8"/>
<feature type="compositionally biased region" description="Low complexity" evidence="6">
    <location>
        <begin position="126"/>
        <end position="138"/>
    </location>
</feature>
<feature type="compositionally biased region" description="Gly residues" evidence="6">
    <location>
        <begin position="488"/>
        <end position="500"/>
    </location>
</feature>
<name>A0A067PIZ8_9AGAM</name>
<feature type="region of interest" description="Disordered" evidence="6">
    <location>
        <begin position="743"/>
        <end position="990"/>
    </location>
</feature>
<evidence type="ECO:0000256" key="6">
    <source>
        <dbReference type="SAM" id="MobiDB-lite"/>
    </source>
</evidence>
<evidence type="ECO:0000256" key="1">
    <source>
        <dbReference type="ARBA" id="ARBA00022701"/>
    </source>
</evidence>